<feature type="domain" description="BPTI/Kunitz inhibitor" evidence="4">
    <location>
        <begin position="124"/>
        <end position="174"/>
    </location>
</feature>
<dbReference type="Pfam" id="PF00014">
    <property type="entry name" value="Kunitz_BPTI"/>
    <property type="match status" value="2"/>
</dbReference>
<dbReference type="PANTHER" id="PTHR10083">
    <property type="entry name" value="KUNITZ-TYPE PROTEASE INHIBITOR-RELATED"/>
    <property type="match status" value="1"/>
</dbReference>
<proteinExistence type="predicted"/>
<dbReference type="Proteomes" id="UP000004810">
    <property type="component" value="Unassembled WGS sequence"/>
</dbReference>
<dbReference type="InterPro" id="IPR002223">
    <property type="entry name" value="Kunitz_BPTI"/>
</dbReference>
<dbReference type="InterPro" id="IPR020901">
    <property type="entry name" value="Prtase_inh_Kunz-CS"/>
</dbReference>
<sequence length="177" mass="19605">MEIITATRKTTEENLLDTFISTSSISSIALSSGTTTTLQSILPTIESIIPESTANIDNPCFQKFDRGTCTGQFIRWYWDFEKSTCQVFTYSGCNGNGNNFRSREDCFAACHQPPQPIPNVDNICEHSIHPGDCTGVFQRFAFDSTINDCRSFTYTGCGGNGNNFGSSLECRNRCVIQ</sequence>
<dbReference type="InterPro" id="IPR050098">
    <property type="entry name" value="TFPI/VKTCI-like"/>
</dbReference>
<dbReference type="CDD" id="cd00109">
    <property type="entry name" value="Kunitz-type"/>
    <property type="match status" value="1"/>
</dbReference>
<evidence type="ECO:0000256" key="2">
    <source>
        <dbReference type="ARBA" id="ARBA00022900"/>
    </source>
</evidence>
<evidence type="ECO:0000256" key="3">
    <source>
        <dbReference type="ARBA" id="ARBA00023157"/>
    </source>
</evidence>
<evidence type="ECO:0000313" key="6">
    <source>
        <dbReference type="Proteomes" id="UP000004810"/>
    </source>
</evidence>
<feature type="domain" description="BPTI/Kunitz inhibitor" evidence="4">
    <location>
        <begin position="60"/>
        <end position="110"/>
    </location>
</feature>
<name>J9DQ08_WUCBA</name>
<comment type="caution">
    <text evidence="5">The sequence shown here is derived from an EMBL/GenBank/DDBJ whole genome shotgun (WGS) entry which is preliminary data.</text>
</comment>
<dbReference type="PANTHER" id="PTHR10083:SF374">
    <property type="entry name" value="BPTI_KUNITZ INHIBITOR DOMAIN-CONTAINING PROTEIN"/>
    <property type="match status" value="1"/>
</dbReference>
<dbReference type="SUPFAM" id="SSF57362">
    <property type="entry name" value="BPTI-like"/>
    <property type="match status" value="2"/>
</dbReference>
<dbReference type="AlphaFoldDB" id="J9DQ08"/>
<keyword evidence="3" id="KW-1015">Disulfide bond</keyword>
<evidence type="ECO:0000256" key="1">
    <source>
        <dbReference type="ARBA" id="ARBA00022690"/>
    </source>
</evidence>
<feature type="non-terminal residue" evidence="5">
    <location>
        <position position="177"/>
    </location>
</feature>
<dbReference type="GO" id="GO:0004867">
    <property type="term" value="F:serine-type endopeptidase inhibitor activity"/>
    <property type="evidence" value="ECO:0007669"/>
    <property type="project" value="UniProtKB-KW"/>
</dbReference>
<dbReference type="SMART" id="SM00131">
    <property type="entry name" value="KU"/>
    <property type="match status" value="2"/>
</dbReference>
<accession>J9DQ08</accession>
<reference evidence="6" key="1">
    <citation type="submission" date="2012-08" db="EMBL/GenBank/DDBJ databases">
        <title>The Genome Sequence of Wuchereria bancrofti.</title>
        <authorList>
            <person name="Nutman T.B."/>
            <person name="Fink D.L."/>
            <person name="Russ C."/>
            <person name="Young S."/>
            <person name="Zeng Q."/>
            <person name="Koehrsen M."/>
            <person name="Alvarado L."/>
            <person name="Berlin A."/>
            <person name="Chapman S.B."/>
            <person name="Chen Z."/>
            <person name="Freedman E."/>
            <person name="Gellesch M."/>
            <person name="Goldberg J."/>
            <person name="Griggs A."/>
            <person name="Gujja S."/>
            <person name="Heilman E.R."/>
            <person name="Heiman D."/>
            <person name="Hepburn T."/>
            <person name="Howarth C."/>
            <person name="Jen D."/>
            <person name="Larson L."/>
            <person name="Lewis B."/>
            <person name="Mehta T."/>
            <person name="Park D."/>
            <person name="Pearson M."/>
            <person name="Roberts A."/>
            <person name="Saif S."/>
            <person name="Shea T."/>
            <person name="Shenoy N."/>
            <person name="Sisk P."/>
            <person name="Stolte C."/>
            <person name="Sykes S."/>
            <person name="Walk T."/>
            <person name="White J."/>
            <person name="Yandava C."/>
            <person name="Haas B."/>
            <person name="Henn M.R."/>
            <person name="Nusbaum C."/>
            <person name="Birren B."/>
        </authorList>
    </citation>
    <scope>NUCLEOTIDE SEQUENCE [LARGE SCALE GENOMIC DNA]</scope>
    <source>
        <strain evidence="6">NA</strain>
    </source>
</reference>
<dbReference type="PRINTS" id="PR00759">
    <property type="entry name" value="BASICPTASE"/>
</dbReference>
<gene>
    <name evidence="5" type="ORF">WUBG_17471</name>
</gene>
<dbReference type="PROSITE" id="PS00280">
    <property type="entry name" value="BPTI_KUNITZ_1"/>
    <property type="match status" value="2"/>
</dbReference>
<dbReference type="GO" id="GO:0005615">
    <property type="term" value="C:extracellular space"/>
    <property type="evidence" value="ECO:0007669"/>
    <property type="project" value="TreeGrafter"/>
</dbReference>
<keyword evidence="1" id="KW-0646">Protease inhibitor</keyword>
<dbReference type="Gene3D" id="4.10.410.10">
    <property type="entry name" value="Pancreatic trypsin inhibitor Kunitz domain"/>
    <property type="match status" value="2"/>
</dbReference>
<evidence type="ECO:0000259" key="4">
    <source>
        <dbReference type="PROSITE" id="PS50279"/>
    </source>
</evidence>
<evidence type="ECO:0000313" key="5">
    <source>
        <dbReference type="EMBL" id="EJW71621.1"/>
    </source>
</evidence>
<protein>
    <recommendedName>
        <fullName evidence="4">BPTI/Kunitz inhibitor domain-containing protein</fullName>
    </recommendedName>
</protein>
<dbReference type="EMBL" id="ADBV01018099">
    <property type="protein sequence ID" value="EJW71621.1"/>
    <property type="molecule type" value="Genomic_DNA"/>
</dbReference>
<dbReference type="InterPro" id="IPR036880">
    <property type="entry name" value="Kunitz_BPTI_sf"/>
</dbReference>
<keyword evidence="2" id="KW-0722">Serine protease inhibitor</keyword>
<dbReference type="PROSITE" id="PS50279">
    <property type="entry name" value="BPTI_KUNITZ_2"/>
    <property type="match status" value="2"/>
</dbReference>
<organism evidence="5 6">
    <name type="scientific">Wuchereria bancrofti</name>
    <dbReference type="NCBI Taxonomy" id="6293"/>
    <lineage>
        <taxon>Eukaryota</taxon>
        <taxon>Metazoa</taxon>
        <taxon>Ecdysozoa</taxon>
        <taxon>Nematoda</taxon>
        <taxon>Chromadorea</taxon>
        <taxon>Rhabditida</taxon>
        <taxon>Spirurina</taxon>
        <taxon>Spiruromorpha</taxon>
        <taxon>Filarioidea</taxon>
        <taxon>Onchocercidae</taxon>
        <taxon>Wuchereria</taxon>
    </lineage>
</organism>